<accession>T1J593</accession>
<evidence type="ECO:0000256" key="5">
    <source>
        <dbReference type="ARBA" id="ARBA00023054"/>
    </source>
</evidence>
<dbReference type="PANTHER" id="PTHR12100">
    <property type="entry name" value="SEC10"/>
    <property type="match status" value="1"/>
</dbReference>
<dbReference type="GO" id="GO:0006887">
    <property type="term" value="P:exocytosis"/>
    <property type="evidence" value="ECO:0007669"/>
    <property type="project" value="UniProtKB-KW"/>
</dbReference>
<dbReference type="GO" id="GO:0000145">
    <property type="term" value="C:exocyst"/>
    <property type="evidence" value="ECO:0007669"/>
    <property type="project" value="TreeGrafter"/>
</dbReference>
<dbReference type="GO" id="GO:0006893">
    <property type="term" value="P:Golgi to plasma membrane transport"/>
    <property type="evidence" value="ECO:0007669"/>
    <property type="project" value="TreeGrafter"/>
</dbReference>
<evidence type="ECO:0000256" key="6">
    <source>
        <dbReference type="ARBA" id="ARBA00031471"/>
    </source>
</evidence>
<dbReference type="Proteomes" id="UP000014500">
    <property type="component" value="Unassembled WGS sequence"/>
</dbReference>
<keyword evidence="11" id="KW-1185">Reference proteome</keyword>
<dbReference type="HOGENOM" id="CLU_020771_1_0_1"/>
<dbReference type="Pfam" id="PF20667">
    <property type="entry name" value="Sec10_N"/>
    <property type="match status" value="1"/>
</dbReference>
<evidence type="ECO:0000256" key="2">
    <source>
        <dbReference type="ARBA" id="ARBA00017524"/>
    </source>
</evidence>
<evidence type="ECO:0000259" key="8">
    <source>
        <dbReference type="Pfam" id="PF07393"/>
    </source>
</evidence>
<dbReference type="Pfam" id="PF07393">
    <property type="entry name" value="Sec10_HB"/>
    <property type="match status" value="1"/>
</dbReference>
<reference evidence="10" key="2">
    <citation type="submission" date="2015-02" db="UniProtKB">
        <authorList>
            <consortium name="EnsemblMetazoa"/>
        </authorList>
    </citation>
    <scope>IDENTIFICATION</scope>
</reference>
<comment type="similarity">
    <text evidence="1">Belongs to the SEC10 family.</text>
</comment>
<dbReference type="EnsemblMetazoa" id="SMAR008791-RA">
    <property type="protein sequence ID" value="SMAR008791-PA"/>
    <property type="gene ID" value="SMAR008791"/>
</dbReference>
<dbReference type="InterPro" id="IPR048625">
    <property type="entry name" value="Sec10_N"/>
</dbReference>
<evidence type="ECO:0000256" key="3">
    <source>
        <dbReference type="ARBA" id="ARBA00022448"/>
    </source>
</evidence>
<sequence>MIFTRNILLHICIPNSTRNGRNDPLQRHPFSTAKKKSKMGGGDQYLSEVEKDPFDSKGFVERLTWKIRSRPASQATKQDFNFDPLVLHDAFEQAIRDLSDLYESTLVQTEKLEMLCKDEEKELKSKIQHLQQQNKASLTSFQELDERINYVATKVVHLGDQLESINMPRARAVEAQKLINYFGEFLNPGPLISEVFTDKSQLHDAADVIQKLNMVAEELTLENLLRFDAVKKRISDKYEEIEKLLIDQFKEAHITGNREEMKQVALILSPFKHYSECIAAFIKHSQGVMKSWKEIFPRVLPLCKTNYAIMNEVFVNPNQVMLMFILCIYQKKLREHIQLILEDKKNTPEKYLENLFNLYCETVKLSNDLSEFNFGNDPTLLHKVTKSIFGEYLNRYIMDETDCLKDKFEGILQKYYNDLKHQKKPIQSGALYDLKRTFQTNKATTATLSENYSGQLFLSDIVSMSLIQKTKMALRRCQVLSAPLDLAANSARIFNVLLHYLHTEYIEYALEIGIQNIPTGELKDAPKIYFFDVVRECTTSMQLFDKMFVMNLSPLTINSSRHAELMQKKKNFNSNVEQKIDIGIERSLAAIFAWISHILKTEQKKTDFKPENKQGDDQSVEIAQSGTEACMKIVKFLNAQVKKIKECFVGKNVDAILSEVGIRFHRLIFEHLQQIQYNEQGAILLIFDVNEYRKCVQNFHISLVDDLWESLFALCNLFVVPAASLDSICQNDLLAHLDKTVIRSFIQLRPDQKSRLLNMKLNYKQ</sequence>
<evidence type="ECO:0000256" key="7">
    <source>
        <dbReference type="SAM" id="MobiDB-lite"/>
    </source>
</evidence>
<evidence type="ECO:0000256" key="4">
    <source>
        <dbReference type="ARBA" id="ARBA00022483"/>
    </source>
</evidence>
<keyword evidence="4" id="KW-0268">Exocytosis</keyword>
<evidence type="ECO:0000313" key="11">
    <source>
        <dbReference type="Proteomes" id="UP000014500"/>
    </source>
</evidence>
<dbReference type="InterPro" id="IPR048627">
    <property type="entry name" value="Sec10_HB"/>
</dbReference>
<dbReference type="EMBL" id="JH431854">
    <property type="status" value="NOT_ANNOTATED_CDS"/>
    <property type="molecule type" value="Genomic_DNA"/>
</dbReference>
<dbReference type="InterPro" id="IPR009976">
    <property type="entry name" value="Sec10-like"/>
</dbReference>
<dbReference type="OMA" id="PLCKHHY"/>
<reference evidence="11" key="1">
    <citation type="submission" date="2011-05" db="EMBL/GenBank/DDBJ databases">
        <authorList>
            <person name="Richards S.R."/>
            <person name="Qu J."/>
            <person name="Jiang H."/>
            <person name="Jhangiani S.N."/>
            <person name="Agravi P."/>
            <person name="Goodspeed R."/>
            <person name="Gross S."/>
            <person name="Mandapat C."/>
            <person name="Jackson L."/>
            <person name="Mathew T."/>
            <person name="Pu L."/>
            <person name="Thornton R."/>
            <person name="Saada N."/>
            <person name="Wilczek-Boney K.B."/>
            <person name="Lee S."/>
            <person name="Kovar C."/>
            <person name="Wu Y."/>
            <person name="Scherer S.E."/>
            <person name="Worley K.C."/>
            <person name="Muzny D.M."/>
            <person name="Gibbs R."/>
        </authorList>
    </citation>
    <scope>NUCLEOTIDE SEQUENCE</scope>
    <source>
        <strain evidence="11">Brora</strain>
    </source>
</reference>
<protein>
    <recommendedName>
        <fullName evidence="2">Exocyst complex component 5</fullName>
    </recommendedName>
    <alternativeName>
        <fullName evidence="6">Exocyst complex component Sec10</fullName>
    </alternativeName>
</protein>
<dbReference type="eggNOG" id="KOG3745">
    <property type="taxonomic scope" value="Eukaryota"/>
</dbReference>
<dbReference type="AlphaFoldDB" id="T1J593"/>
<evidence type="ECO:0000259" key="9">
    <source>
        <dbReference type="Pfam" id="PF20667"/>
    </source>
</evidence>
<keyword evidence="5" id="KW-0175">Coiled coil</keyword>
<proteinExistence type="inferred from homology"/>
<feature type="domain" description="Exocyst complex component Sec10-like alpha-helical bundle" evidence="8">
    <location>
        <begin position="205"/>
        <end position="754"/>
    </location>
</feature>
<feature type="domain" description="Exocyst complex component Sec10 N-terminal" evidence="9">
    <location>
        <begin position="87"/>
        <end position="197"/>
    </location>
</feature>
<evidence type="ECO:0000313" key="10">
    <source>
        <dbReference type="EnsemblMetazoa" id="SMAR008791-PA"/>
    </source>
</evidence>
<organism evidence="10 11">
    <name type="scientific">Strigamia maritima</name>
    <name type="common">European centipede</name>
    <name type="synonym">Geophilus maritimus</name>
    <dbReference type="NCBI Taxonomy" id="126957"/>
    <lineage>
        <taxon>Eukaryota</taxon>
        <taxon>Metazoa</taxon>
        <taxon>Ecdysozoa</taxon>
        <taxon>Arthropoda</taxon>
        <taxon>Myriapoda</taxon>
        <taxon>Chilopoda</taxon>
        <taxon>Pleurostigmophora</taxon>
        <taxon>Geophilomorpha</taxon>
        <taxon>Linotaeniidae</taxon>
        <taxon>Strigamia</taxon>
    </lineage>
</organism>
<name>T1J593_STRMM</name>
<keyword evidence="3" id="KW-0813">Transport</keyword>
<dbReference type="PhylomeDB" id="T1J593"/>
<feature type="region of interest" description="Disordered" evidence="7">
    <location>
        <begin position="18"/>
        <end position="47"/>
    </location>
</feature>
<dbReference type="STRING" id="126957.T1J593"/>
<dbReference type="PANTHER" id="PTHR12100:SF0">
    <property type="entry name" value="EXOCYST COMPLEX COMPONENT 5"/>
    <property type="match status" value="1"/>
</dbReference>
<evidence type="ECO:0000256" key="1">
    <source>
        <dbReference type="ARBA" id="ARBA00006572"/>
    </source>
</evidence>